<dbReference type="HAMAP" id="MF_00255">
    <property type="entry name" value="Gly_tRNA_synth_beta"/>
    <property type="match status" value="1"/>
</dbReference>
<dbReference type="Pfam" id="PF05746">
    <property type="entry name" value="DALR_1"/>
    <property type="match status" value="1"/>
</dbReference>
<name>A0A7I9VT68_9BACT</name>
<evidence type="ECO:0000256" key="7">
    <source>
        <dbReference type="ARBA" id="ARBA00022917"/>
    </source>
</evidence>
<dbReference type="GO" id="GO:0006426">
    <property type="term" value="P:glycyl-tRNA aminoacylation"/>
    <property type="evidence" value="ECO:0007669"/>
    <property type="project" value="UniProtKB-UniRule"/>
</dbReference>
<organism evidence="12 13">
    <name type="scientific">Anaeromyxobacter diazotrophicus</name>
    <dbReference type="NCBI Taxonomy" id="2590199"/>
    <lineage>
        <taxon>Bacteria</taxon>
        <taxon>Pseudomonadati</taxon>
        <taxon>Myxococcota</taxon>
        <taxon>Myxococcia</taxon>
        <taxon>Myxococcales</taxon>
        <taxon>Cystobacterineae</taxon>
        <taxon>Anaeromyxobacteraceae</taxon>
        <taxon>Anaeromyxobacter</taxon>
    </lineage>
</organism>
<dbReference type="EMBL" id="BJTG01000011">
    <property type="protein sequence ID" value="GEJ59137.1"/>
    <property type="molecule type" value="Genomic_DNA"/>
</dbReference>
<keyword evidence="8 10" id="KW-0030">Aminoacyl-tRNA synthetase</keyword>
<comment type="similarity">
    <text evidence="2 10">Belongs to the class-II aminoacyl-tRNA synthetase family.</text>
</comment>
<evidence type="ECO:0000256" key="5">
    <source>
        <dbReference type="ARBA" id="ARBA00022741"/>
    </source>
</evidence>
<dbReference type="Proteomes" id="UP000503640">
    <property type="component" value="Unassembled WGS sequence"/>
</dbReference>
<dbReference type="NCBIfam" id="TIGR00211">
    <property type="entry name" value="glyS"/>
    <property type="match status" value="1"/>
</dbReference>
<dbReference type="GO" id="GO:0005829">
    <property type="term" value="C:cytosol"/>
    <property type="evidence" value="ECO:0007669"/>
    <property type="project" value="TreeGrafter"/>
</dbReference>
<gene>
    <name evidence="10 12" type="primary">glyS</name>
    <name evidence="12" type="ORF">AMYX_38780</name>
</gene>
<dbReference type="PRINTS" id="PR01045">
    <property type="entry name" value="TRNASYNTHGB"/>
</dbReference>
<keyword evidence="13" id="KW-1185">Reference proteome</keyword>
<reference evidence="13" key="1">
    <citation type="journal article" date="2020" name="Appl. Environ. Microbiol.">
        <title>Diazotrophic Anaeromyxobacter Isolates from Soils.</title>
        <authorList>
            <person name="Masuda Y."/>
            <person name="Yamanaka H."/>
            <person name="Xu Z.X."/>
            <person name="Shiratori Y."/>
            <person name="Aono T."/>
            <person name="Amachi S."/>
            <person name="Senoo K."/>
            <person name="Itoh H."/>
        </authorList>
    </citation>
    <scope>NUCLEOTIDE SEQUENCE [LARGE SCALE GENOMIC DNA]</scope>
    <source>
        <strain evidence="13">R267</strain>
    </source>
</reference>
<dbReference type="RefSeq" id="WP_176068360.1">
    <property type="nucleotide sequence ID" value="NZ_BJTG01000011.1"/>
</dbReference>
<dbReference type="GO" id="GO:0005524">
    <property type="term" value="F:ATP binding"/>
    <property type="evidence" value="ECO:0007669"/>
    <property type="project" value="UniProtKB-UniRule"/>
</dbReference>
<dbReference type="GO" id="GO:0004820">
    <property type="term" value="F:glycine-tRNA ligase activity"/>
    <property type="evidence" value="ECO:0007669"/>
    <property type="project" value="UniProtKB-UniRule"/>
</dbReference>
<keyword evidence="5 10" id="KW-0547">Nucleotide-binding</keyword>
<evidence type="ECO:0000256" key="3">
    <source>
        <dbReference type="ARBA" id="ARBA00022490"/>
    </source>
</evidence>
<evidence type="ECO:0000256" key="2">
    <source>
        <dbReference type="ARBA" id="ARBA00008226"/>
    </source>
</evidence>
<dbReference type="EC" id="6.1.1.14" evidence="10"/>
<evidence type="ECO:0000256" key="9">
    <source>
        <dbReference type="ARBA" id="ARBA00047937"/>
    </source>
</evidence>
<feature type="domain" description="DALR anticodon binding" evidence="11">
    <location>
        <begin position="586"/>
        <end position="695"/>
    </location>
</feature>
<evidence type="ECO:0000256" key="6">
    <source>
        <dbReference type="ARBA" id="ARBA00022840"/>
    </source>
</evidence>
<accession>A0A7I9VT68</accession>
<evidence type="ECO:0000256" key="8">
    <source>
        <dbReference type="ARBA" id="ARBA00023146"/>
    </source>
</evidence>
<protein>
    <recommendedName>
        <fullName evidence="10">Glycine--tRNA ligase beta subunit</fullName>
        <ecNumber evidence="10">6.1.1.14</ecNumber>
    </recommendedName>
    <alternativeName>
        <fullName evidence="10">Glycyl-tRNA synthetase beta subunit</fullName>
        <shortName evidence="10">GlyRS</shortName>
    </alternativeName>
</protein>
<dbReference type="SMART" id="SM00836">
    <property type="entry name" value="DALR_1"/>
    <property type="match status" value="1"/>
</dbReference>
<dbReference type="InterPro" id="IPR006194">
    <property type="entry name" value="Gly-tRNA-synth_heterodimer"/>
</dbReference>
<keyword evidence="6 10" id="KW-0067">ATP-binding</keyword>
<evidence type="ECO:0000256" key="10">
    <source>
        <dbReference type="HAMAP-Rule" id="MF_00255"/>
    </source>
</evidence>
<evidence type="ECO:0000256" key="4">
    <source>
        <dbReference type="ARBA" id="ARBA00022598"/>
    </source>
</evidence>
<dbReference type="SUPFAM" id="SSF109604">
    <property type="entry name" value="HD-domain/PDEase-like"/>
    <property type="match status" value="1"/>
</dbReference>
<evidence type="ECO:0000313" key="13">
    <source>
        <dbReference type="Proteomes" id="UP000503640"/>
    </source>
</evidence>
<dbReference type="AlphaFoldDB" id="A0A7I9VT68"/>
<evidence type="ECO:0000313" key="12">
    <source>
        <dbReference type="EMBL" id="GEJ59137.1"/>
    </source>
</evidence>
<dbReference type="PANTHER" id="PTHR30075:SF2">
    <property type="entry name" value="GLYCINE--TRNA LIGASE, CHLOROPLASTIC_MITOCHONDRIAL 2"/>
    <property type="match status" value="1"/>
</dbReference>
<evidence type="ECO:0000259" key="11">
    <source>
        <dbReference type="SMART" id="SM00836"/>
    </source>
</evidence>
<keyword evidence="7 10" id="KW-0648">Protein biosynthesis</keyword>
<keyword evidence="4 10" id="KW-0436">Ligase</keyword>
<dbReference type="Pfam" id="PF02092">
    <property type="entry name" value="tRNA_synt_2f"/>
    <property type="match status" value="1"/>
</dbReference>
<comment type="catalytic activity">
    <reaction evidence="9 10">
        <text>tRNA(Gly) + glycine + ATP = glycyl-tRNA(Gly) + AMP + diphosphate</text>
        <dbReference type="Rhea" id="RHEA:16013"/>
        <dbReference type="Rhea" id="RHEA-COMP:9664"/>
        <dbReference type="Rhea" id="RHEA-COMP:9683"/>
        <dbReference type="ChEBI" id="CHEBI:30616"/>
        <dbReference type="ChEBI" id="CHEBI:33019"/>
        <dbReference type="ChEBI" id="CHEBI:57305"/>
        <dbReference type="ChEBI" id="CHEBI:78442"/>
        <dbReference type="ChEBI" id="CHEBI:78522"/>
        <dbReference type="ChEBI" id="CHEBI:456215"/>
        <dbReference type="EC" id="6.1.1.14"/>
    </reaction>
</comment>
<dbReference type="PANTHER" id="PTHR30075">
    <property type="entry name" value="GLYCYL-TRNA SYNTHETASE"/>
    <property type="match status" value="1"/>
</dbReference>
<dbReference type="InterPro" id="IPR015944">
    <property type="entry name" value="Gly-tRNA-synth_bsu"/>
</dbReference>
<comment type="caution">
    <text evidence="12">The sequence shown here is derived from an EMBL/GenBank/DDBJ whole genome shotgun (WGS) entry which is preliminary data.</text>
</comment>
<evidence type="ECO:0000256" key="1">
    <source>
        <dbReference type="ARBA" id="ARBA00004496"/>
    </source>
</evidence>
<comment type="subcellular location">
    <subcellularLocation>
        <location evidence="1 10">Cytoplasm</location>
    </subcellularLocation>
</comment>
<dbReference type="InterPro" id="IPR008909">
    <property type="entry name" value="DALR_anticod-bd"/>
</dbReference>
<dbReference type="PROSITE" id="PS50861">
    <property type="entry name" value="AA_TRNA_LIGASE_II_GLYAB"/>
    <property type="match status" value="1"/>
</dbReference>
<proteinExistence type="inferred from homology"/>
<dbReference type="GO" id="GO:0004814">
    <property type="term" value="F:arginine-tRNA ligase activity"/>
    <property type="evidence" value="ECO:0007669"/>
    <property type="project" value="InterPro"/>
</dbReference>
<comment type="subunit">
    <text evidence="10">Tetramer of two alpha and two beta subunits.</text>
</comment>
<sequence>MAHLLFEIGSEEIPAGFVPPALRQLTEDLTKALDEARLAHGEVKAVGTPRRLCVWARDVAAKQPDAKTEALGPSVQAAFDAEGKPTAAALGFAKSQGVEVEALARVQTPKGERLAAHKVEKGQRAEKVLPALLEKLVAGLRFKKAMRWGDTSVTFARPMRWMTALYGGKVVKVRYGDIVSGAVSYGHRFKAPRAVKLTGAPEDYLAKLRKAFVLADPAERRVEIQKQLAAAAKKGGGAVRPDEALLEQVTYLVEHPTAVLGEFEASNLELPAEVVISEQRNHQRYFAVLDGERRLTNRFIAVSGTPVKDPKVARNGYQRVLRARLADARFFFEEDRKRRLEDRVQDLGRRTYQAKLGTELERVERIERIAGQLAAALGLSAQQPAVARVARLCKADLGTGMVGEFPELQGVMGGHYARLDGEPAEVADGIEDHYKPIGAAEDMPRGDAGALVGLADRLHQLVGILGVGEKATGAADPFGLRRAAIGIVRIVQARGYHLSLGAAVDAALDALAGKVGQDRAAVKAQVLDFLRGRLKAQWSDEFEVDLVEAVLAAGFDDLVDARQRLAALADVKRRPDFVPLAVAFKRVANIQEKAKGEGGGAVDPAQLRDEAERRLLAEVERVEAAVAVHREAARRDYAAVLRTVAELKPAVDRFFDEVLVMAEEPALRANRLALVKRVAALFADVADFRKIQAELPPGAAPARAAG</sequence>
<keyword evidence="3 10" id="KW-0963">Cytoplasm</keyword>
<dbReference type="GO" id="GO:0006420">
    <property type="term" value="P:arginyl-tRNA aminoacylation"/>
    <property type="evidence" value="ECO:0007669"/>
    <property type="project" value="InterPro"/>
</dbReference>